<gene>
    <name evidence="2" type="ORF">CK510_30010</name>
</gene>
<dbReference type="Proteomes" id="UP000218238">
    <property type="component" value="Unassembled WGS sequence"/>
</dbReference>
<evidence type="ECO:0000313" key="3">
    <source>
        <dbReference type="Proteomes" id="UP000218238"/>
    </source>
</evidence>
<proteinExistence type="inferred from homology"/>
<dbReference type="RefSeq" id="WP_095725072.1">
    <property type="nucleotide sequence ID" value="NZ_NTFS01000700.1"/>
</dbReference>
<dbReference type="OrthoDB" id="9800503at2"/>
<reference evidence="2 3" key="1">
    <citation type="submission" date="2017-08" db="EMBL/GenBank/DDBJ databases">
        <title>Draft genome sequence of filamentous cyanobacterium Calothrix elsteri CCALA 953.</title>
        <authorList>
            <person name="Gagunashvili A.N."/>
            <person name="Elster J."/>
            <person name="Andresson O.S."/>
        </authorList>
    </citation>
    <scope>NUCLEOTIDE SEQUENCE [LARGE SCALE GENOMIC DNA]</scope>
    <source>
        <strain evidence="2 3">CCALA 953</strain>
    </source>
</reference>
<dbReference type="EMBL" id="NTFS01000700">
    <property type="protein sequence ID" value="PAX45761.1"/>
    <property type="molecule type" value="Genomic_DNA"/>
</dbReference>
<accession>A0A2A2T9Y5</accession>
<dbReference type="SUPFAM" id="SSF143120">
    <property type="entry name" value="YefM-like"/>
    <property type="match status" value="1"/>
</dbReference>
<protein>
    <recommendedName>
        <fullName evidence="4">Antitoxin</fullName>
    </recommendedName>
</protein>
<name>A0A2A2T9Y5_9CYAN</name>
<dbReference type="InterPro" id="IPR036165">
    <property type="entry name" value="YefM-like_sf"/>
</dbReference>
<evidence type="ECO:0000256" key="1">
    <source>
        <dbReference type="ARBA" id="ARBA00009981"/>
    </source>
</evidence>
<evidence type="ECO:0008006" key="4">
    <source>
        <dbReference type="Google" id="ProtNLM"/>
    </source>
</evidence>
<dbReference type="NCBIfam" id="TIGR01552">
    <property type="entry name" value="phd_fam"/>
    <property type="match status" value="1"/>
</dbReference>
<sequence>MQKIDITNTSVTINQLINQVKNGEEIVIISHGKPIARLSSISHILQPLASRHKLRATQPQALTSNLEIIQSLRQEARY</sequence>
<comment type="similarity">
    <text evidence="1">Belongs to the phD/YefM antitoxin family.</text>
</comment>
<organism evidence="2 3">
    <name type="scientific">Brunnivagina elsteri CCALA 953</name>
    <dbReference type="NCBI Taxonomy" id="987040"/>
    <lineage>
        <taxon>Bacteria</taxon>
        <taxon>Bacillati</taxon>
        <taxon>Cyanobacteriota</taxon>
        <taxon>Cyanophyceae</taxon>
        <taxon>Nostocales</taxon>
        <taxon>Calotrichaceae</taxon>
        <taxon>Brunnivagina</taxon>
    </lineage>
</organism>
<dbReference type="AlphaFoldDB" id="A0A2A2T9Y5"/>
<keyword evidence="3" id="KW-1185">Reference proteome</keyword>
<comment type="caution">
    <text evidence="2">The sequence shown here is derived from an EMBL/GenBank/DDBJ whole genome shotgun (WGS) entry which is preliminary data.</text>
</comment>
<evidence type="ECO:0000313" key="2">
    <source>
        <dbReference type="EMBL" id="PAX45761.1"/>
    </source>
</evidence>